<evidence type="ECO:0000256" key="1">
    <source>
        <dbReference type="ARBA" id="ARBA00004613"/>
    </source>
</evidence>
<reference evidence="11" key="1">
    <citation type="journal article" date="2019" name="bioRxiv">
        <title>The Genome of the Zebra Mussel, Dreissena polymorpha: A Resource for Invasive Species Research.</title>
        <authorList>
            <person name="McCartney M.A."/>
            <person name="Auch B."/>
            <person name="Kono T."/>
            <person name="Mallez S."/>
            <person name="Zhang Y."/>
            <person name="Obille A."/>
            <person name="Becker A."/>
            <person name="Abrahante J.E."/>
            <person name="Garbe J."/>
            <person name="Badalamenti J.P."/>
            <person name="Herman A."/>
            <person name="Mangelson H."/>
            <person name="Liachko I."/>
            <person name="Sullivan S."/>
            <person name="Sone E.D."/>
            <person name="Koren S."/>
            <person name="Silverstein K.A.T."/>
            <person name="Beckman K.B."/>
            <person name="Gohl D.M."/>
        </authorList>
    </citation>
    <scope>NUCLEOTIDE SEQUENCE</scope>
    <source>
        <strain evidence="11">Duluth1</strain>
        <tissue evidence="11">Whole animal</tissue>
    </source>
</reference>
<protein>
    <recommendedName>
        <fullName evidence="10">Reelin domain-containing protein</fullName>
    </recommendedName>
</protein>
<name>A0A9D4GZF6_DREPO</name>
<evidence type="ECO:0000259" key="10">
    <source>
        <dbReference type="PROSITE" id="PS51019"/>
    </source>
</evidence>
<sequence length="164" mass="17512">MFLFSVFVASFLSLGAGFPHGAPSIACNGMVPGHLPTVTSGENPFRFNLSSKAYKPGGTIQGTLYAPGQMFKGFLIEVGAQNDVSSKETAVGEFINLDSSIEKHVCGTAAVTHVKNNEKSSVSFTWKAPADAKGTLYVRATVVQQFFPSRYWLGAFSVPLNPSK</sequence>
<comment type="subcellular location">
    <subcellularLocation>
        <location evidence="1">Secreted</location>
    </subcellularLocation>
</comment>
<keyword evidence="12" id="KW-1185">Reference proteome</keyword>
<evidence type="ECO:0000256" key="5">
    <source>
        <dbReference type="ARBA" id="ARBA00022588"/>
    </source>
</evidence>
<keyword evidence="7" id="KW-0391">Immunity</keyword>
<evidence type="ECO:0000256" key="7">
    <source>
        <dbReference type="ARBA" id="ARBA00022859"/>
    </source>
</evidence>
<keyword evidence="6 9" id="KW-0732">Signal</keyword>
<evidence type="ECO:0000256" key="8">
    <source>
        <dbReference type="ARBA" id="ARBA00023022"/>
    </source>
</evidence>
<accession>A0A9D4GZF6</accession>
<dbReference type="PROSITE" id="PS51019">
    <property type="entry name" value="REELIN"/>
    <property type="match status" value="1"/>
</dbReference>
<feature type="chain" id="PRO_5039235345" description="Reelin domain-containing protein" evidence="9">
    <location>
        <begin position="18"/>
        <end position="164"/>
    </location>
</feature>
<dbReference type="InterPro" id="IPR042307">
    <property type="entry name" value="Reeler_sf"/>
</dbReference>
<gene>
    <name evidence="11" type="ORF">DPMN_128400</name>
</gene>
<dbReference type="Pfam" id="PF02014">
    <property type="entry name" value="Reeler"/>
    <property type="match status" value="1"/>
</dbReference>
<dbReference type="GO" id="GO:0045087">
    <property type="term" value="P:innate immune response"/>
    <property type="evidence" value="ECO:0007669"/>
    <property type="project" value="UniProtKB-KW"/>
</dbReference>
<dbReference type="PANTHER" id="PTHR45828">
    <property type="entry name" value="CYTOCHROME B561/FERRIC REDUCTASE TRANSMEMBRANE"/>
    <property type="match status" value="1"/>
</dbReference>
<dbReference type="InterPro" id="IPR051237">
    <property type="entry name" value="Ferric-chelate_Red/DefProt"/>
</dbReference>
<dbReference type="GO" id="GO:0016020">
    <property type="term" value="C:membrane"/>
    <property type="evidence" value="ECO:0007669"/>
    <property type="project" value="TreeGrafter"/>
</dbReference>
<dbReference type="Gene3D" id="2.60.40.4060">
    <property type="entry name" value="Reeler domain"/>
    <property type="match status" value="1"/>
</dbReference>
<feature type="signal peptide" evidence="9">
    <location>
        <begin position="1"/>
        <end position="17"/>
    </location>
</feature>
<evidence type="ECO:0000256" key="6">
    <source>
        <dbReference type="ARBA" id="ARBA00022729"/>
    </source>
</evidence>
<dbReference type="GO" id="GO:0042742">
    <property type="term" value="P:defense response to bacterium"/>
    <property type="evidence" value="ECO:0007669"/>
    <property type="project" value="UniProtKB-KW"/>
</dbReference>
<dbReference type="EMBL" id="JAIWYP010000005">
    <property type="protein sequence ID" value="KAH3826494.1"/>
    <property type="molecule type" value="Genomic_DNA"/>
</dbReference>
<feature type="domain" description="Reelin" evidence="10">
    <location>
        <begin position="8"/>
        <end position="164"/>
    </location>
</feature>
<dbReference type="GO" id="GO:0005576">
    <property type="term" value="C:extracellular region"/>
    <property type="evidence" value="ECO:0007669"/>
    <property type="project" value="UniProtKB-SubCell"/>
</dbReference>
<dbReference type="OrthoDB" id="2419613at2759"/>
<evidence type="ECO:0000313" key="12">
    <source>
        <dbReference type="Proteomes" id="UP000828390"/>
    </source>
</evidence>
<dbReference type="CDD" id="cd08544">
    <property type="entry name" value="Reeler"/>
    <property type="match status" value="1"/>
</dbReference>
<reference evidence="11" key="2">
    <citation type="submission" date="2020-11" db="EMBL/GenBank/DDBJ databases">
        <authorList>
            <person name="McCartney M.A."/>
            <person name="Auch B."/>
            <person name="Kono T."/>
            <person name="Mallez S."/>
            <person name="Becker A."/>
            <person name="Gohl D.M."/>
            <person name="Silverstein K.A.T."/>
            <person name="Koren S."/>
            <person name="Bechman K.B."/>
            <person name="Herman A."/>
            <person name="Abrahante J.E."/>
            <person name="Garbe J."/>
        </authorList>
    </citation>
    <scope>NUCLEOTIDE SEQUENCE</scope>
    <source>
        <strain evidence="11">Duluth1</strain>
        <tissue evidence="11">Whole animal</tissue>
    </source>
</reference>
<keyword evidence="4" id="KW-0929">Antimicrobial</keyword>
<evidence type="ECO:0000256" key="9">
    <source>
        <dbReference type="SAM" id="SignalP"/>
    </source>
</evidence>
<dbReference type="InterPro" id="IPR002861">
    <property type="entry name" value="Reeler_dom"/>
</dbReference>
<dbReference type="PANTHER" id="PTHR45828:SF9">
    <property type="entry name" value="CELL WALL INTEGRITY AND STRESS RESPONSE COMPONENT 4-LIKE-RELATED"/>
    <property type="match status" value="1"/>
</dbReference>
<evidence type="ECO:0000256" key="2">
    <source>
        <dbReference type="ARBA" id="ARBA00008501"/>
    </source>
</evidence>
<keyword evidence="3" id="KW-0964">Secreted</keyword>
<proteinExistence type="inferred from homology"/>
<evidence type="ECO:0000313" key="11">
    <source>
        <dbReference type="EMBL" id="KAH3826494.1"/>
    </source>
</evidence>
<evidence type="ECO:0000256" key="4">
    <source>
        <dbReference type="ARBA" id="ARBA00022529"/>
    </source>
</evidence>
<dbReference type="AlphaFoldDB" id="A0A9D4GZF6"/>
<keyword evidence="5" id="KW-0399">Innate immunity</keyword>
<dbReference type="Proteomes" id="UP000828390">
    <property type="component" value="Unassembled WGS sequence"/>
</dbReference>
<organism evidence="11 12">
    <name type="scientific">Dreissena polymorpha</name>
    <name type="common">Zebra mussel</name>
    <name type="synonym">Mytilus polymorpha</name>
    <dbReference type="NCBI Taxonomy" id="45954"/>
    <lineage>
        <taxon>Eukaryota</taxon>
        <taxon>Metazoa</taxon>
        <taxon>Spiralia</taxon>
        <taxon>Lophotrochozoa</taxon>
        <taxon>Mollusca</taxon>
        <taxon>Bivalvia</taxon>
        <taxon>Autobranchia</taxon>
        <taxon>Heteroconchia</taxon>
        <taxon>Euheterodonta</taxon>
        <taxon>Imparidentia</taxon>
        <taxon>Neoheterodontei</taxon>
        <taxon>Myida</taxon>
        <taxon>Dreissenoidea</taxon>
        <taxon>Dreissenidae</taxon>
        <taxon>Dreissena</taxon>
    </lineage>
</organism>
<keyword evidence="8" id="KW-0044">Antibiotic</keyword>
<evidence type="ECO:0000256" key="3">
    <source>
        <dbReference type="ARBA" id="ARBA00022525"/>
    </source>
</evidence>
<comment type="similarity">
    <text evidence="2">Belongs to the insect defense protein family.</text>
</comment>
<comment type="caution">
    <text evidence="11">The sequence shown here is derived from an EMBL/GenBank/DDBJ whole genome shotgun (WGS) entry which is preliminary data.</text>
</comment>